<evidence type="ECO:0000259" key="1">
    <source>
        <dbReference type="Pfam" id="PF13643"/>
    </source>
</evidence>
<dbReference type="AlphaFoldDB" id="A0A5M3XW98"/>
<reference evidence="2 3" key="1">
    <citation type="submission" date="2019-10" db="EMBL/GenBank/DDBJ databases">
        <title>Whole genome shotgun sequence of Acrocarpospora pleiomorpha NBRC 16267.</title>
        <authorList>
            <person name="Ichikawa N."/>
            <person name="Kimura A."/>
            <person name="Kitahashi Y."/>
            <person name="Komaki H."/>
            <person name="Oguchi A."/>
        </authorList>
    </citation>
    <scope>NUCLEOTIDE SEQUENCE [LARGE SCALE GENOMIC DNA]</scope>
    <source>
        <strain evidence="2 3">NBRC 16267</strain>
    </source>
</reference>
<proteinExistence type="predicted"/>
<dbReference type="EMBL" id="BLAF01000064">
    <property type="protein sequence ID" value="GES25232.1"/>
    <property type="molecule type" value="Genomic_DNA"/>
</dbReference>
<evidence type="ECO:0000313" key="2">
    <source>
        <dbReference type="EMBL" id="GES25232.1"/>
    </source>
</evidence>
<name>A0A5M3XW98_9ACTN</name>
<organism evidence="2 3">
    <name type="scientific">Acrocarpospora pleiomorpha</name>
    <dbReference type="NCBI Taxonomy" id="90975"/>
    <lineage>
        <taxon>Bacteria</taxon>
        <taxon>Bacillati</taxon>
        <taxon>Actinomycetota</taxon>
        <taxon>Actinomycetes</taxon>
        <taxon>Streptosporangiales</taxon>
        <taxon>Streptosporangiaceae</taxon>
        <taxon>Acrocarpospora</taxon>
    </lineage>
</organism>
<dbReference type="OrthoDB" id="9808624at2"/>
<protein>
    <recommendedName>
        <fullName evidence="1">DUF4145 domain-containing protein</fullName>
    </recommendedName>
</protein>
<evidence type="ECO:0000313" key="3">
    <source>
        <dbReference type="Proteomes" id="UP000377595"/>
    </source>
</evidence>
<comment type="caution">
    <text evidence="2">The sequence shown here is derived from an EMBL/GenBank/DDBJ whole genome shotgun (WGS) entry which is preliminary data.</text>
</comment>
<sequence length="238" mass="26643">MTGNISSEQTEAEADRYPQATSHRYYCPHPDCSAFAHQISGDLWFRLEGGGDHPQMEQNWIVHRCQACRQAILWRFEKAATWGTEGTWTLIFPFRSVGPLANPDMPTKALEVYLEAQRVAPVSRRSAAALLRLALQIVVDDLVPGNEAINNKIGRLVEQGLLPQIQQSMDVLRVVGNNAVHPGQIDLEEDPDLVEALFMLVNLVVDQVISRPKQAQALFDALPEQNRRQIARRDGTNA</sequence>
<gene>
    <name evidence="2" type="ORF">Aple_081310</name>
</gene>
<dbReference type="Proteomes" id="UP000377595">
    <property type="component" value="Unassembled WGS sequence"/>
</dbReference>
<dbReference type="RefSeq" id="WP_155350019.1">
    <property type="nucleotide sequence ID" value="NZ_BAAAHM010000027.1"/>
</dbReference>
<accession>A0A5M3XW98</accession>
<dbReference type="Pfam" id="PF13643">
    <property type="entry name" value="DUF4145"/>
    <property type="match status" value="1"/>
</dbReference>
<dbReference type="InterPro" id="IPR025285">
    <property type="entry name" value="DUF4145"/>
</dbReference>
<feature type="domain" description="DUF4145" evidence="1">
    <location>
        <begin position="115"/>
        <end position="195"/>
    </location>
</feature>
<keyword evidence="3" id="KW-1185">Reference proteome</keyword>